<accession>A0A4Z0ZPY4</accession>
<keyword evidence="1" id="KW-0472">Membrane</keyword>
<evidence type="ECO:0000313" key="3">
    <source>
        <dbReference type="Proteomes" id="UP000297567"/>
    </source>
</evidence>
<feature type="transmembrane region" description="Helical" evidence="1">
    <location>
        <begin position="7"/>
        <end position="27"/>
    </location>
</feature>
<reference evidence="2" key="1">
    <citation type="journal article" date="2019" name="PLoS Negl. Trop. Dis.">
        <title>Revisiting the worldwide diversity of Leptospira species in the environment.</title>
        <authorList>
            <person name="Vincent A.T."/>
            <person name="Schiettekatte O."/>
            <person name="Bourhy P."/>
            <person name="Veyrier F.J."/>
            <person name="Picardeau M."/>
        </authorList>
    </citation>
    <scope>NUCLEOTIDE SEQUENCE [LARGE SCALE GENOMIC DNA]</scope>
    <source>
        <strain evidence="2">201702451</strain>
    </source>
</reference>
<sequence length="186" mass="21831">MTPRTSVWISNSVFVSFLVLTLFYSLVHFENLSLREESTQLVDEKHRSFARVQELSRIKNQFPIAYQCHYSFGLSNGSLFESTEKIPYSIYKKLRLGDSIEIYKKEIWILGKKTAISRIMGNDEPLPLLENLEKYFQYSFYYFLALTVVFLTIRVSGWLFQIYPSQQKQVETDVIAVNNSQDSHQK</sequence>
<evidence type="ECO:0000313" key="2">
    <source>
        <dbReference type="EMBL" id="TGL62499.1"/>
    </source>
</evidence>
<comment type="caution">
    <text evidence="2">The sequence shown here is derived from an EMBL/GenBank/DDBJ whole genome shotgun (WGS) entry which is preliminary data.</text>
</comment>
<organism evidence="2 3">
    <name type="scientific">Leptospira jelokensis</name>
    <dbReference type="NCBI Taxonomy" id="2484931"/>
    <lineage>
        <taxon>Bacteria</taxon>
        <taxon>Pseudomonadati</taxon>
        <taxon>Spirochaetota</taxon>
        <taxon>Spirochaetia</taxon>
        <taxon>Leptospirales</taxon>
        <taxon>Leptospiraceae</taxon>
        <taxon>Leptospira</taxon>
    </lineage>
</organism>
<dbReference type="EMBL" id="RQGH01000028">
    <property type="protein sequence ID" value="TGL62499.1"/>
    <property type="molecule type" value="Genomic_DNA"/>
</dbReference>
<dbReference type="AlphaFoldDB" id="A0A4Z0ZPY4"/>
<dbReference type="Proteomes" id="UP000297567">
    <property type="component" value="Unassembled WGS sequence"/>
</dbReference>
<keyword evidence="1" id="KW-0812">Transmembrane</keyword>
<keyword evidence="3" id="KW-1185">Reference proteome</keyword>
<keyword evidence="1" id="KW-1133">Transmembrane helix</keyword>
<feature type="transmembrane region" description="Helical" evidence="1">
    <location>
        <begin position="140"/>
        <end position="160"/>
    </location>
</feature>
<protein>
    <submittedName>
        <fullName evidence="2">Uncharacterized protein</fullName>
    </submittedName>
</protein>
<name>A0A4Z0ZPY4_9LEPT</name>
<gene>
    <name evidence="2" type="ORF">EHQ62_14360</name>
</gene>
<evidence type="ECO:0000256" key="1">
    <source>
        <dbReference type="SAM" id="Phobius"/>
    </source>
</evidence>
<proteinExistence type="predicted"/>